<dbReference type="PROSITE" id="PS50883">
    <property type="entry name" value="EAL"/>
    <property type="match status" value="1"/>
</dbReference>
<dbReference type="SUPFAM" id="SSF141868">
    <property type="entry name" value="EAL domain-like"/>
    <property type="match status" value="1"/>
</dbReference>
<evidence type="ECO:0000259" key="3">
    <source>
        <dbReference type="PROSITE" id="PS50887"/>
    </source>
</evidence>
<dbReference type="KEGG" id="mya:MORIYA_1788"/>
<evidence type="ECO:0000313" key="4">
    <source>
        <dbReference type="EMBL" id="SQD78266.1"/>
    </source>
</evidence>
<dbReference type="AlphaFoldDB" id="A0A330LPZ9"/>
<protein>
    <submittedName>
        <fullName evidence="4">Putative EAL and GGDEF domains protein</fullName>
    </submittedName>
</protein>
<proteinExistence type="predicted"/>
<dbReference type="InterPro" id="IPR029787">
    <property type="entry name" value="Nucleotide_cyclase"/>
</dbReference>
<keyword evidence="5" id="KW-1185">Reference proteome</keyword>
<dbReference type="PANTHER" id="PTHR33121:SF71">
    <property type="entry name" value="OXYGEN SENSOR PROTEIN DOSP"/>
    <property type="match status" value="1"/>
</dbReference>
<dbReference type="PANTHER" id="PTHR33121">
    <property type="entry name" value="CYCLIC DI-GMP PHOSPHODIESTERASE PDEF"/>
    <property type="match status" value="1"/>
</dbReference>
<dbReference type="SMART" id="SM00267">
    <property type="entry name" value="GGDEF"/>
    <property type="match status" value="1"/>
</dbReference>
<feature type="domain" description="EAL" evidence="2">
    <location>
        <begin position="269"/>
        <end position="459"/>
    </location>
</feature>
<accession>A0A330LPZ9</accession>
<dbReference type="Gene3D" id="3.20.20.450">
    <property type="entry name" value="EAL domain"/>
    <property type="match status" value="1"/>
</dbReference>
<dbReference type="Proteomes" id="UP000250163">
    <property type="component" value="Chromosome MORIYA"/>
</dbReference>
<name>A0A330LPZ9_9GAMM</name>
<sequence length="459" mass="52210">MNKFVSKRNTDASHYKDNRAQVELLYSIVAVVILIAFSLYFEVDFVETLYDYTREYEDWELDELIFSFLWIAIVAVIYAVRRVIDIIDLNKTNAYNANHDSLTGLPNRGFAQYLMGKMLHRANRGNHSVAVIFLDLNEFKNINDSFGHDHGDLLIKKIGHRLSSTIRGEEVVSRLGGDEFLIIAEFSDGINPLEPLIERIKECTKEPFDIFGKSISSSFSIGVAASPEHGTSVNSLLVAADTAMYEAKRNKDSPVFYYTNEIGERNKEYLKLSSNLKSAIINKDLYLVFQPIVNTYSGKVEGYEALTRWELNGNSINPERIISIAENIGLSEAFFCWLINTALEESALFKMPEQFISINVTVKQFLSENFLPIMEDAISKYKNTIINLEITESSILADYDKAINTIRRLKKLGIKVMIDDFGTGYSSLGRLRDLDIDKIKIDKSFLVDVVRINMKEIAQ</sequence>
<evidence type="ECO:0000256" key="1">
    <source>
        <dbReference type="SAM" id="Phobius"/>
    </source>
</evidence>
<keyword evidence="1" id="KW-0472">Membrane</keyword>
<dbReference type="NCBIfam" id="TIGR00254">
    <property type="entry name" value="GGDEF"/>
    <property type="match status" value="1"/>
</dbReference>
<dbReference type="RefSeq" id="WP_162629253.1">
    <property type="nucleotide sequence ID" value="NZ_LS483250.1"/>
</dbReference>
<dbReference type="Gene3D" id="3.30.70.270">
    <property type="match status" value="1"/>
</dbReference>
<dbReference type="CDD" id="cd01948">
    <property type="entry name" value="EAL"/>
    <property type="match status" value="1"/>
</dbReference>
<feature type="transmembrane region" description="Helical" evidence="1">
    <location>
        <begin position="24"/>
        <end position="41"/>
    </location>
</feature>
<dbReference type="InterPro" id="IPR001633">
    <property type="entry name" value="EAL_dom"/>
</dbReference>
<dbReference type="InterPro" id="IPR043128">
    <property type="entry name" value="Rev_trsase/Diguanyl_cyclase"/>
</dbReference>
<dbReference type="EMBL" id="LS483250">
    <property type="protein sequence ID" value="SQD78266.1"/>
    <property type="molecule type" value="Genomic_DNA"/>
</dbReference>
<dbReference type="InterPro" id="IPR000160">
    <property type="entry name" value="GGDEF_dom"/>
</dbReference>
<reference evidence="5" key="1">
    <citation type="submission" date="2018-05" db="EMBL/GenBank/DDBJ databases">
        <authorList>
            <person name="Cea G.-C."/>
            <person name="William W."/>
        </authorList>
    </citation>
    <scope>NUCLEOTIDE SEQUENCE [LARGE SCALE GENOMIC DNA]</scope>
    <source>
        <strain evidence="5">DB21MT 5</strain>
    </source>
</reference>
<dbReference type="InterPro" id="IPR035919">
    <property type="entry name" value="EAL_sf"/>
</dbReference>
<dbReference type="Pfam" id="PF00990">
    <property type="entry name" value="GGDEF"/>
    <property type="match status" value="1"/>
</dbReference>
<feature type="transmembrane region" description="Helical" evidence="1">
    <location>
        <begin position="61"/>
        <end position="80"/>
    </location>
</feature>
<gene>
    <name evidence="4" type="ORF">MORIYA_1788</name>
</gene>
<dbReference type="GO" id="GO:0071111">
    <property type="term" value="F:cyclic-guanylate-specific phosphodiesterase activity"/>
    <property type="evidence" value="ECO:0007669"/>
    <property type="project" value="InterPro"/>
</dbReference>
<keyword evidence="1" id="KW-0812">Transmembrane</keyword>
<dbReference type="SUPFAM" id="SSF55073">
    <property type="entry name" value="Nucleotide cyclase"/>
    <property type="match status" value="1"/>
</dbReference>
<organism evidence="4 5">
    <name type="scientific">Moritella yayanosii</name>
    <dbReference type="NCBI Taxonomy" id="69539"/>
    <lineage>
        <taxon>Bacteria</taxon>
        <taxon>Pseudomonadati</taxon>
        <taxon>Pseudomonadota</taxon>
        <taxon>Gammaproteobacteria</taxon>
        <taxon>Alteromonadales</taxon>
        <taxon>Moritellaceae</taxon>
        <taxon>Moritella</taxon>
    </lineage>
</organism>
<dbReference type="SMART" id="SM00052">
    <property type="entry name" value="EAL"/>
    <property type="match status" value="1"/>
</dbReference>
<dbReference type="InterPro" id="IPR050706">
    <property type="entry name" value="Cyclic-di-GMP_PDE-like"/>
</dbReference>
<evidence type="ECO:0000313" key="5">
    <source>
        <dbReference type="Proteomes" id="UP000250163"/>
    </source>
</evidence>
<dbReference type="CDD" id="cd01949">
    <property type="entry name" value="GGDEF"/>
    <property type="match status" value="1"/>
</dbReference>
<dbReference type="Pfam" id="PF00563">
    <property type="entry name" value="EAL"/>
    <property type="match status" value="1"/>
</dbReference>
<evidence type="ECO:0000259" key="2">
    <source>
        <dbReference type="PROSITE" id="PS50883"/>
    </source>
</evidence>
<keyword evidence="1" id="KW-1133">Transmembrane helix</keyword>
<dbReference type="PROSITE" id="PS50887">
    <property type="entry name" value="GGDEF"/>
    <property type="match status" value="1"/>
</dbReference>
<feature type="domain" description="GGDEF" evidence="3">
    <location>
        <begin position="127"/>
        <end position="260"/>
    </location>
</feature>